<dbReference type="InterPro" id="IPR036236">
    <property type="entry name" value="Znf_C2H2_sf"/>
</dbReference>
<proteinExistence type="inferred from homology"/>
<dbReference type="EMBL" id="BQKY01000009">
    <property type="protein sequence ID" value="GJN91789.1"/>
    <property type="molecule type" value="Genomic_DNA"/>
</dbReference>
<keyword evidence="10" id="KW-0539">Nucleus</keyword>
<evidence type="ECO:0000256" key="9">
    <source>
        <dbReference type="ARBA" id="ARBA00023163"/>
    </source>
</evidence>
<evidence type="ECO:0000256" key="7">
    <source>
        <dbReference type="ARBA" id="ARBA00023015"/>
    </source>
</evidence>
<feature type="compositionally biased region" description="Basic and acidic residues" evidence="12">
    <location>
        <begin position="16"/>
        <end position="27"/>
    </location>
</feature>
<accession>A0AAV5GRB7</accession>
<evidence type="ECO:0000313" key="15">
    <source>
        <dbReference type="Proteomes" id="UP001342314"/>
    </source>
</evidence>
<evidence type="ECO:0000256" key="10">
    <source>
        <dbReference type="ARBA" id="ARBA00023242"/>
    </source>
</evidence>
<keyword evidence="4" id="KW-0677">Repeat</keyword>
<evidence type="ECO:0000256" key="11">
    <source>
        <dbReference type="PROSITE-ProRule" id="PRU00042"/>
    </source>
</evidence>
<evidence type="ECO:0000256" key="2">
    <source>
        <dbReference type="ARBA" id="ARBA00006991"/>
    </source>
</evidence>
<feature type="compositionally biased region" description="Low complexity" evidence="12">
    <location>
        <begin position="73"/>
        <end position="85"/>
    </location>
</feature>
<keyword evidence="8" id="KW-0238">DNA-binding</keyword>
<dbReference type="InterPro" id="IPR013087">
    <property type="entry name" value="Znf_C2H2_type"/>
</dbReference>
<gene>
    <name evidence="14" type="ORF">Rhopal_004812-T1</name>
</gene>
<feature type="region of interest" description="Disordered" evidence="12">
    <location>
        <begin position="1"/>
        <end position="92"/>
    </location>
</feature>
<comment type="subcellular location">
    <subcellularLocation>
        <location evidence="1">Nucleus</location>
    </subcellularLocation>
</comment>
<dbReference type="GO" id="GO:0008270">
    <property type="term" value="F:zinc ion binding"/>
    <property type="evidence" value="ECO:0007669"/>
    <property type="project" value="UniProtKB-KW"/>
</dbReference>
<comment type="caution">
    <text evidence="14">The sequence shown here is derived from an EMBL/GenBank/DDBJ whole genome shotgun (WGS) entry which is preliminary data.</text>
</comment>
<keyword evidence="15" id="KW-1185">Reference proteome</keyword>
<evidence type="ECO:0000313" key="14">
    <source>
        <dbReference type="EMBL" id="GJN91789.1"/>
    </source>
</evidence>
<evidence type="ECO:0000256" key="8">
    <source>
        <dbReference type="ARBA" id="ARBA00023125"/>
    </source>
</evidence>
<evidence type="ECO:0000256" key="1">
    <source>
        <dbReference type="ARBA" id="ARBA00004123"/>
    </source>
</evidence>
<keyword evidence="9" id="KW-0804">Transcription</keyword>
<protein>
    <recommendedName>
        <fullName evidence="13">C2H2-type domain-containing protein</fullName>
    </recommendedName>
</protein>
<feature type="domain" description="C2H2-type" evidence="13">
    <location>
        <begin position="97"/>
        <end position="124"/>
    </location>
</feature>
<keyword evidence="7" id="KW-0805">Transcription regulation</keyword>
<keyword evidence="6" id="KW-0862">Zinc</keyword>
<evidence type="ECO:0000256" key="3">
    <source>
        <dbReference type="ARBA" id="ARBA00022723"/>
    </source>
</evidence>
<organism evidence="14 15">
    <name type="scientific">Rhodotorula paludigena</name>
    <dbReference type="NCBI Taxonomy" id="86838"/>
    <lineage>
        <taxon>Eukaryota</taxon>
        <taxon>Fungi</taxon>
        <taxon>Dikarya</taxon>
        <taxon>Basidiomycota</taxon>
        <taxon>Pucciniomycotina</taxon>
        <taxon>Microbotryomycetes</taxon>
        <taxon>Sporidiobolales</taxon>
        <taxon>Sporidiobolaceae</taxon>
        <taxon>Rhodotorula</taxon>
    </lineage>
</organism>
<dbReference type="AlphaFoldDB" id="A0AAV5GRB7"/>
<dbReference type="FunFam" id="3.30.160.60:FF:001370">
    <property type="entry name" value="Zinc finger protein"/>
    <property type="match status" value="1"/>
</dbReference>
<evidence type="ECO:0000259" key="13">
    <source>
        <dbReference type="PROSITE" id="PS50157"/>
    </source>
</evidence>
<keyword evidence="5 11" id="KW-0863">Zinc-finger</keyword>
<dbReference type="GO" id="GO:0005634">
    <property type="term" value="C:nucleus"/>
    <property type="evidence" value="ECO:0007669"/>
    <property type="project" value="UniProtKB-SubCell"/>
</dbReference>
<feature type="compositionally biased region" description="Low complexity" evidence="12">
    <location>
        <begin position="50"/>
        <end position="65"/>
    </location>
</feature>
<name>A0AAV5GRB7_9BASI</name>
<evidence type="ECO:0000256" key="5">
    <source>
        <dbReference type="ARBA" id="ARBA00022771"/>
    </source>
</evidence>
<evidence type="ECO:0000256" key="4">
    <source>
        <dbReference type="ARBA" id="ARBA00022737"/>
    </source>
</evidence>
<evidence type="ECO:0000256" key="12">
    <source>
        <dbReference type="SAM" id="MobiDB-lite"/>
    </source>
</evidence>
<dbReference type="GO" id="GO:0003690">
    <property type="term" value="F:double-stranded DNA binding"/>
    <property type="evidence" value="ECO:0007669"/>
    <property type="project" value="UniProtKB-ARBA"/>
</dbReference>
<evidence type="ECO:0000256" key="6">
    <source>
        <dbReference type="ARBA" id="ARBA00022833"/>
    </source>
</evidence>
<reference evidence="14 15" key="1">
    <citation type="submission" date="2021-12" db="EMBL/GenBank/DDBJ databases">
        <title>High titer production of polyol ester of fatty acids by Rhodotorula paludigena BS15 towards product separation-free biomass refinery.</title>
        <authorList>
            <person name="Mano J."/>
            <person name="Ono H."/>
            <person name="Tanaka T."/>
            <person name="Naito K."/>
            <person name="Sushida H."/>
            <person name="Ike M."/>
            <person name="Tokuyasu K."/>
            <person name="Kitaoka M."/>
        </authorList>
    </citation>
    <scope>NUCLEOTIDE SEQUENCE [LARGE SCALE GENOMIC DNA]</scope>
    <source>
        <strain evidence="14 15">BS15</strain>
    </source>
</reference>
<dbReference type="PROSITE" id="PS00028">
    <property type="entry name" value="ZINC_FINGER_C2H2_1"/>
    <property type="match status" value="1"/>
</dbReference>
<comment type="similarity">
    <text evidence="2">Belongs to the krueppel C2H2-type zinc-finger protein family.</text>
</comment>
<dbReference type="Gene3D" id="3.30.160.60">
    <property type="entry name" value="Classic Zinc Finger"/>
    <property type="match status" value="1"/>
</dbReference>
<sequence length="126" mass="13249">MQQLRPPPPALAQPQRETRTPEPRPLDSRPSTSSSTSAAAQHQHFATPLSSRRPSIASSSSSPSAFDGPLADAPSASTSTATAPSGLGVPSQLPKKFLCEACPAAFARRNDLVRHARVHTGEITQD</sequence>
<dbReference type="Proteomes" id="UP001342314">
    <property type="component" value="Unassembled WGS sequence"/>
</dbReference>
<feature type="compositionally biased region" description="Low complexity" evidence="12">
    <location>
        <begin position="31"/>
        <end position="40"/>
    </location>
</feature>
<feature type="compositionally biased region" description="Pro residues" evidence="12">
    <location>
        <begin position="1"/>
        <end position="11"/>
    </location>
</feature>
<dbReference type="SUPFAM" id="SSF57667">
    <property type="entry name" value="beta-beta-alpha zinc fingers"/>
    <property type="match status" value="1"/>
</dbReference>
<dbReference type="PROSITE" id="PS50157">
    <property type="entry name" value="ZINC_FINGER_C2H2_2"/>
    <property type="match status" value="1"/>
</dbReference>
<keyword evidence="3" id="KW-0479">Metal-binding</keyword>